<dbReference type="Proteomes" id="UP000279972">
    <property type="component" value="Chromosome"/>
</dbReference>
<gene>
    <name evidence="3" type="ORF">C1637_05850</name>
    <name evidence="2" type="ORF">EG342_21820</name>
</gene>
<keyword evidence="1" id="KW-1133">Transmembrane helix</keyword>
<reference evidence="2 5" key="2">
    <citation type="submission" date="2018-11" db="EMBL/GenBank/DDBJ databases">
        <title>Proposal to divide the Flavobacteriaceae and reorganize its genera based on Amino Acid Identity values calculated from whole genome sequences.</title>
        <authorList>
            <person name="Nicholson A.C."/>
            <person name="Gulvik C.A."/>
            <person name="Whitney A.M."/>
            <person name="Humrighouse B.W."/>
            <person name="Bell M."/>
            <person name="Holmes B."/>
            <person name="Steigerwalt A.G."/>
            <person name="Villarma A."/>
            <person name="Sheth M."/>
            <person name="Batra D."/>
            <person name="Pryor J."/>
            <person name="Bernardet J.-F."/>
            <person name="Hugo C."/>
            <person name="Kampfer P."/>
            <person name="Newman J."/>
            <person name="McQuiston J.R."/>
        </authorList>
    </citation>
    <scope>NUCLEOTIDE SEQUENCE [LARGE SCALE GENOMIC DNA]</scope>
    <source>
        <strain evidence="2 5">KC_1864</strain>
    </source>
</reference>
<evidence type="ECO:0000256" key="1">
    <source>
        <dbReference type="SAM" id="Phobius"/>
    </source>
</evidence>
<proteinExistence type="predicted"/>
<sequence>MATFKLLIMLKYYLFIFLFILPLPTSLAQAPRTSDGKELIYNVSIGSIIGVVGAIINKNKNEKLGKVVLKGFCQGALGGYLTFESKRLVRLSEEENDWKLIWAAKLVNAAGTSIKENAALNNNFWEYWHLNFGFSRIELIAKEKLEVKYKLMPVAFIYTLGVALQSKSKFELKRTLQNGQVIFSNSSDLFEKYNTLAATYPGVIVYKSSEHDNVQLIPHEVIHIFQANDFSVTESFLRKPLANMNAKSKTLNKINSFIHYDFRYVPFILLNNLEFKNSTYYYQNFFEREAGYFSDTFDQNLLK</sequence>
<keyword evidence="1" id="KW-0812">Transmembrane</keyword>
<reference evidence="3 4" key="1">
    <citation type="submission" date="2018-01" db="EMBL/GenBank/DDBJ databases">
        <title>Draft genome sequences of Chryseobacterium lactis NCTC11390, Chryseobacterium oncorhynchi 701B-08, and Chryseobacterium viscerum 687B-08.</title>
        <authorList>
            <person name="Jeong J.-J."/>
            <person name="Lee Y.J."/>
            <person name="Park B."/>
            <person name="Choi I.-G."/>
            <person name="Kim K.D."/>
        </authorList>
    </citation>
    <scope>NUCLEOTIDE SEQUENCE [LARGE SCALE GENOMIC DNA]</scope>
    <source>
        <strain evidence="3 4">NCTC11390</strain>
    </source>
</reference>
<keyword evidence="1" id="KW-0472">Membrane</keyword>
<feature type="transmembrane region" description="Helical" evidence="1">
    <location>
        <begin position="38"/>
        <end position="56"/>
    </location>
</feature>
<protein>
    <recommendedName>
        <fullName evidence="6">Glycine zipper 2TM domain-containing protein</fullName>
    </recommendedName>
</protein>
<evidence type="ECO:0000313" key="5">
    <source>
        <dbReference type="Proteomes" id="UP000279972"/>
    </source>
</evidence>
<dbReference type="AlphaFoldDB" id="A0A3G6RI67"/>
<evidence type="ECO:0008006" key="6">
    <source>
        <dbReference type="Google" id="ProtNLM"/>
    </source>
</evidence>
<accession>A0A3G6RI67</accession>
<evidence type="ECO:0000313" key="3">
    <source>
        <dbReference type="EMBL" id="PNW14482.1"/>
    </source>
</evidence>
<dbReference type="EMBL" id="PPEH01000002">
    <property type="protein sequence ID" value="PNW14482.1"/>
    <property type="molecule type" value="Genomic_DNA"/>
</dbReference>
<evidence type="ECO:0000313" key="2">
    <source>
        <dbReference type="EMBL" id="AZA84364.1"/>
    </source>
</evidence>
<keyword evidence="5" id="KW-1185">Reference proteome</keyword>
<organism evidence="3 4">
    <name type="scientific">Chryseobacterium lactis</name>
    <dbReference type="NCBI Taxonomy" id="1241981"/>
    <lineage>
        <taxon>Bacteria</taxon>
        <taxon>Pseudomonadati</taxon>
        <taxon>Bacteroidota</taxon>
        <taxon>Flavobacteriia</taxon>
        <taxon>Flavobacteriales</taxon>
        <taxon>Weeksellaceae</taxon>
        <taxon>Chryseobacterium group</taxon>
        <taxon>Chryseobacterium</taxon>
    </lineage>
</organism>
<dbReference type="KEGG" id="clac:EG342_21820"/>
<dbReference type="Proteomes" id="UP000236262">
    <property type="component" value="Unassembled WGS sequence"/>
</dbReference>
<name>A0A3G6RI67_CHRLC</name>
<evidence type="ECO:0000313" key="4">
    <source>
        <dbReference type="Proteomes" id="UP000236262"/>
    </source>
</evidence>
<dbReference type="EMBL" id="CP033924">
    <property type="protein sequence ID" value="AZA84364.1"/>
    <property type="molecule type" value="Genomic_DNA"/>
</dbReference>